<dbReference type="Proteomes" id="UP000000305">
    <property type="component" value="Unassembled WGS sequence"/>
</dbReference>
<keyword evidence="3" id="KW-1185">Reference proteome</keyword>
<reference evidence="2 3" key="1">
    <citation type="journal article" date="2011" name="Science">
        <title>The ecoresponsive genome of Daphnia pulex.</title>
        <authorList>
            <person name="Colbourne J.K."/>
            <person name="Pfrender M.E."/>
            <person name="Gilbert D."/>
            <person name="Thomas W.K."/>
            <person name="Tucker A."/>
            <person name="Oakley T.H."/>
            <person name="Tokishita S."/>
            <person name="Aerts A."/>
            <person name="Arnold G.J."/>
            <person name="Basu M.K."/>
            <person name="Bauer D.J."/>
            <person name="Caceres C.E."/>
            <person name="Carmel L."/>
            <person name="Casola C."/>
            <person name="Choi J.H."/>
            <person name="Detter J.C."/>
            <person name="Dong Q."/>
            <person name="Dusheyko S."/>
            <person name="Eads B.D."/>
            <person name="Frohlich T."/>
            <person name="Geiler-Samerotte K.A."/>
            <person name="Gerlach D."/>
            <person name="Hatcher P."/>
            <person name="Jogdeo S."/>
            <person name="Krijgsveld J."/>
            <person name="Kriventseva E.V."/>
            <person name="Kultz D."/>
            <person name="Laforsch C."/>
            <person name="Lindquist E."/>
            <person name="Lopez J."/>
            <person name="Manak J.R."/>
            <person name="Muller J."/>
            <person name="Pangilinan J."/>
            <person name="Patwardhan R.P."/>
            <person name="Pitluck S."/>
            <person name="Pritham E.J."/>
            <person name="Rechtsteiner A."/>
            <person name="Rho M."/>
            <person name="Rogozin I.B."/>
            <person name="Sakarya O."/>
            <person name="Salamov A."/>
            <person name="Schaack S."/>
            <person name="Shapiro H."/>
            <person name="Shiga Y."/>
            <person name="Skalitzky C."/>
            <person name="Smith Z."/>
            <person name="Souvorov A."/>
            <person name="Sung W."/>
            <person name="Tang Z."/>
            <person name="Tsuchiya D."/>
            <person name="Tu H."/>
            <person name="Vos H."/>
            <person name="Wang M."/>
            <person name="Wolf Y.I."/>
            <person name="Yamagata H."/>
            <person name="Yamada T."/>
            <person name="Ye Y."/>
            <person name="Shaw J.R."/>
            <person name="Andrews J."/>
            <person name="Crease T.J."/>
            <person name="Tang H."/>
            <person name="Lucas S.M."/>
            <person name="Robertson H.M."/>
            <person name="Bork P."/>
            <person name="Koonin E.V."/>
            <person name="Zdobnov E.M."/>
            <person name="Grigoriev I.V."/>
            <person name="Lynch M."/>
            <person name="Boore J.L."/>
        </authorList>
    </citation>
    <scope>NUCLEOTIDE SEQUENCE [LARGE SCALE GENOMIC DNA]</scope>
</reference>
<feature type="signal peptide" evidence="1">
    <location>
        <begin position="1"/>
        <end position="23"/>
    </location>
</feature>
<dbReference type="OrthoDB" id="10283613at2759"/>
<gene>
    <name evidence="2" type="ORF">DAPPUDRAFT_97917</name>
</gene>
<dbReference type="EMBL" id="GL732530">
    <property type="protein sequence ID" value="EFX86432.1"/>
    <property type="molecule type" value="Genomic_DNA"/>
</dbReference>
<evidence type="ECO:0000313" key="2">
    <source>
        <dbReference type="EMBL" id="EFX86432.1"/>
    </source>
</evidence>
<accession>E9G2X1</accession>
<name>E9G2X1_DAPPU</name>
<dbReference type="KEGG" id="dpx:DAPPUDRAFT_97917"/>
<evidence type="ECO:0008006" key="4">
    <source>
        <dbReference type="Google" id="ProtNLM"/>
    </source>
</evidence>
<keyword evidence="1" id="KW-0732">Signal</keyword>
<sequence length="151" mass="16796">MRLLVQMILLVVICAAYYPGAFSAPSTAEYDDESFRELVKSMRNEEGELDEGFFSFLSNLWKKIRDFVKKIGCVVAKAGKKLCDSGFLGRDAEYADEVLRTLMNMDRNVPLNMTALGFDENEDVDQITVIEAAAAVKKYGCPAFAKVNAVC</sequence>
<dbReference type="InParanoid" id="E9G2X1"/>
<dbReference type="HOGENOM" id="CLU_1733351_0_0_1"/>
<protein>
    <recommendedName>
        <fullName evidence="4">Secreted protein</fullName>
    </recommendedName>
</protein>
<evidence type="ECO:0000313" key="3">
    <source>
        <dbReference type="Proteomes" id="UP000000305"/>
    </source>
</evidence>
<organism evidence="2 3">
    <name type="scientific">Daphnia pulex</name>
    <name type="common">Water flea</name>
    <dbReference type="NCBI Taxonomy" id="6669"/>
    <lineage>
        <taxon>Eukaryota</taxon>
        <taxon>Metazoa</taxon>
        <taxon>Ecdysozoa</taxon>
        <taxon>Arthropoda</taxon>
        <taxon>Crustacea</taxon>
        <taxon>Branchiopoda</taxon>
        <taxon>Diplostraca</taxon>
        <taxon>Cladocera</taxon>
        <taxon>Anomopoda</taxon>
        <taxon>Daphniidae</taxon>
        <taxon>Daphnia</taxon>
    </lineage>
</organism>
<feature type="chain" id="PRO_5003240816" description="Secreted protein" evidence="1">
    <location>
        <begin position="24"/>
        <end position="151"/>
    </location>
</feature>
<evidence type="ECO:0000256" key="1">
    <source>
        <dbReference type="SAM" id="SignalP"/>
    </source>
</evidence>
<proteinExistence type="predicted"/>
<dbReference type="AlphaFoldDB" id="E9G2X1"/>